<organism evidence="2 3">
    <name type="scientific">Aureimonas jatrophae</name>
    <dbReference type="NCBI Taxonomy" id="1166073"/>
    <lineage>
        <taxon>Bacteria</taxon>
        <taxon>Pseudomonadati</taxon>
        <taxon>Pseudomonadota</taxon>
        <taxon>Alphaproteobacteria</taxon>
        <taxon>Hyphomicrobiales</taxon>
        <taxon>Aurantimonadaceae</taxon>
        <taxon>Aureimonas</taxon>
    </lineage>
</organism>
<gene>
    <name evidence="2" type="ORF">SAMN05192530_10620</name>
</gene>
<dbReference type="InterPro" id="IPR036388">
    <property type="entry name" value="WH-like_DNA-bd_sf"/>
</dbReference>
<evidence type="ECO:0000313" key="2">
    <source>
        <dbReference type="EMBL" id="SDO39215.1"/>
    </source>
</evidence>
<sequence length="153" mass="16756">MDGAKRKKQGALGQLMVSSRLVRTALSTKLAAHGLYSGQDAVLLAIAEDLVPLRELAERLQVKPPTVTKTVARLSAQGILAREQLTGETRQGAVRLTERGLALLSEIRHAQKETEREAFADLSGKQRRTLRKLLRRVERSLAARGTQAPAVED</sequence>
<dbReference type="OrthoDB" id="8448256at2"/>
<evidence type="ECO:0000313" key="3">
    <source>
        <dbReference type="Proteomes" id="UP000198793"/>
    </source>
</evidence>
<dbReference type="PRINTS" id="PR00598">
    <property type="entry name" value="HTHMARR"/>
</dbReference>
<dbReference type="AlphaFoldDB" id="A0A1H0J651"/>
<dbReference type="PROSITE" id="PS50995">
    <property type="entry name" value="HTH_MARR_2"/>
    <property type="match status" value="1"/>
</dbReference>
<dbReference type="EMBL" id="FNIT01000006">
    <property type="protein sequence ID" value="SDO39215.1"/>
    <property type="molecule type" value="Genomic_DNA"/>
</dbReference>
<dbReference type="InterPro" id="IPR036390">
    <property type="entry name" value="WH_DNA-bd_sf"/>
</dbReference>
<accession>A0A1H0J651</accession>
<dbReference type="InterPro" id="IPR000835">
    <property type="entry name" value="HTH_MarR-typ"/>
</dbReference>
<protein>
    <submittedName>
        <fullName evidence="2">DNA-binding transcriptional regulator, MarR family</fullName>
    </submittedName>
</protein>
<dbReference type="Pfam" id="PF01325">
    <property type="entry name" value="Fe_dep_repress"/>
    <property type="match status" value="1"/>
</dbReference>
<dbReference type="SUPFAM" id="SSF46785">
    <property type="entry name" value="Winged helix' DNA-binding domain"/>
    <property type="match status" value="1"/>
</dbReference>
<dbReference type="GO" id="GO:0003677">
    <property type="term" value="F:DNA binding"/>
    <property type="evidence" value="ECO:0007669"/>
    <property type="project" value="UniProtKB-KW"/>
</dbReference>
<name>A0A1H0J651_9HYPH</name>
<dbReference type="RefSeq" id="WP_090674191.1">
    <property type="nucleotide sequence ID" value="NZ_FNIT01000006.1"/>
</dbReference>
<dbReference type="Proteomes" id="UP000198793">
    <property type="component" value="Unassembled WGS sequence"/>
</dbReference>
<dbReference type="GO" id="GO:0003700">
    <property type="term" value="F:DNA-binding transcription factor activity"/>
    <property type="evidence" value="ECO:0007669"/>
    <property type="project" value="InterPro"/>
</dbReference>
<dbReference type="Gene3D" id="1.10.10.10">
    <property type="entry name" value="Winged helix-like DNA-binding domain superfamily/Winged helix DNA-binding domain"/>
    <property type="match status" value="1"/>
</dbReference>
<keyword evidence="3" id="KW-1185">Reference proteome</keyword>
<proteinExistence type="predicted"/>
<dbReference type="GO" id="GO:0006950">
    <property type="term" value="P:response to stress"/>
    <property type="evidence" value="ECO:0007669"/>
    <property type="project" value="TreeGrafter"/>
</dbReference>
<dbReference type="SMART" id="SM00347">
    <property type="entry name" value="HTH_MARR"/>
    <property type="match status" value="1"/>
</dbReference>
<dbReference type="InterPro" id="IPR022687">
    <property type="entry name" value="HTH_DTXR"/>
</dbReference>
<feature type="domain" description="HTH marR-type" evidence="1">
    <location>
        <begin position="8"/>
        <end position="139"/>
    </location>
</feature>
<dbReference type="PANTHER" id="PTHR33164:SF103">
    <property type="entry name" value="REGULATORY PROTEIN MARR"/>
    <property type="match status" value="1"/>
</dbReference>
<dbReference type="PANTHER" id="PTHR33164">
    <property type="entry name" value="TRANSCRIPTIONAL REGULATOR, MARR FAMILY"/>
    <property type="match status" value="1"/>
</dbReference>
<reference evidence="2 3" key="1">
    <citation type="submission" date="2016-10" db="EMBL/GenBank/DDBJ databases">
        <authorList>
            <person name="de Groot N.N."/>
        </authorList>
    </citation>
    <scope>NUCLEOTIDE SEQUENCE [LARGE SCALE GENOMIC DNA]</scope>
    <source>
        <strain evidence="3">L7-484,KACC 16230,DSM 25025</strain>
    </source>
</reference>
<dbReference type="InterPro" id="IPR039422">
    <property type="entry name" value="MarR/SlyA-like"/>
</dbReference>
<dbReference type="STRING" id="1166073.SAMN05192530_10620"/>
<keyword evidence="2" id="KW-0238">DNA-binding</keyword>
<evidence type="ECO:0000259" key="1">
    <source>
        <dbReference type="PROSITE" id="PS50995"/>
    </source>
</evidence>